<dbReference type="InterPro" id="IPR014914">
    <property type="entry name" value="RES_dom"/>
</dbReference>
<dbReference type="Pfam" id="PF08808">
    <property type="entry name" value="RES"/>
    <property type="match status" value="1"/>
</dbReference>
<reference evidence="2" key="1">
    <citation type="journal article" date="2014" name="Int. J. Syst. Evol. Microbiol.">
        <title>Complete genome sequence of Corynebacterium casei LMG S-19264T (=DSM 44701T), isolated from a smear-ripened cheese.</title>
        <authorList>
            <consortium name="US DOE Joint Genome Institute (JGI-PGF)"/>
            <person name="Walter F."/>
            <person name="Albersmeier A."/>
            <person name="Kalinowski J."/>
            <person name="Ruckert C."/>
        </authorList>
    </citation>
    <scope>NUCLEOTIDE SEQUENCE</scope>
    <source>
        <strain evidence="2">CGMCC 1.10998</strain>
    </source>
</reference>
<gene>
    <name evidence="2" type="ORF">GCM10011396_23390</name>
</gene>
<sequence length="453" mass="50463">MTYICANCIGEPVLRSLLVAAMSHENSCTYCDHDFPSVELWKIVEKCDQVLTTYYELSSQTMAVVHYDRIPAGKDLLTTIQELAVVSESAATDIVETLGHIWYDNDSRESKYPDDDLWFVLRSTVESPLLTEWSKMENSLRNEARYLNPKVTAFMESIFGGISNAHTEDGTPVLVDAGPDTRYSTFHRARVFQSDRDMAEALQHPEKSLGSPPSGIGSGGRMNAAGLPAFYGATDAKTALAEVRPPVGSYVVVASFSVIRPLKLLDLRLLGQVQLAQSLSLFDEATLVAAQRRDFLRMLSTRMTSPVMPENQDRNYLITQVVADYLVMHAQASIDGIIYPSVQVDDDGMGERNANVVLFHKAATAINADSENVTAAVDLWEQEEDGPREYFKPKISYIQVKPLYPYQQAEFRPKPALELVKDSIEIHRVMSVEIRTDPTVVEVVSDPASIWGR</sequence>
<dbReference type="Proteomes" id="UP000637423">
    <property type="component" value="Unassembled WGS sequence"/>
</dbReference>
<dbReference type="SMART" id="SM00953">
    <property type="entry name" value="RES"/>
    <property type="match status" value="1"/>
</dbReference>
<evidence type="ECO:0000313" key="3">
    <source>
        <dbReference type="Proteomes" id="UP000637423"/>
    </source>
</evidence>
<evidence type="ECO:0000313" key="2">
    <source>
        <dbReference type="EMBL" id="GGC75462.1"/>
    </source>
</evidence>
<dbReference type="AlphaFoldDB" id="A0A916UKC0"/>
<keyword evidence="3" id="KW-1185">Reference proteome</keyword>
<feature type="domain" description="RES" evidence="1">
    <location>
        <begin position="205"/>
        <end position="369"/>
    </location>
</feature>
<organism evidence="2 3">
    <name type="scientific">Undibacterium terreum</name>
    <dbReference type="NCBI Taxonomy" id="1224302"/>
    <lineage>
        <taxon>Bacteria</taxon>
        <taxon>Pseudomonadati</taxon>
        <taxon>Pseudomonadota</taxon>
        <taxon>Betaproteobacteria</taxon>
        <taxon>Burkholderiales</taxon>
        <taxon>Oxalobacteraceae</taxon>
        <taxon>Undibacterium</taxon>
    </lineage>
</organism>
<protein>
    <recommendedName>
        <fullName evidence="1">RES domain-containing protein</fullName>
    </recommendedName>
</protein>
<proteinExistence type="predicted"/>
<accession>A0A916UKC0</accession>
<dbReference type="EMBL" id="BMED01000002">
    <property type="protein sequence ID" value="GGC75462.1"/>
    <property type="molecule type" value="Genomic_DNA"/>
</dbReference>
<evidence type="ECO:0000259" key="1">
    <source>
        <dbReference type="SMART" id="SM00953"/>
    </source>
</evidence>
<reference evidence="2" key="2">
    <citation type="submission" date="2020-09" db="EMBL/GenBank/DDBJ databases">
        <authorList>
            <person name="Sun Q."/>
            <person name="Zhou Y."/>
        </authorList>
    </citation>
    <scope>NUCLEOTIDE SEQUENCE</scope>
    <source>
        <strain evidence="2">CGMCC 1.10998</strain>
    </source>
</reference>
<name>A0A916UKC0_9BURK</name>
<comment type="caution">
    <text evidence="2">The sequence shown here is derived from an EMBL/GenBank/DDBJ whole genome shotgun (WGS) entry which is preliminary data.</text>
</comment>